<dbReference type="InterPro" id="IPR008983">
    <property type="entry name" value="Tumour_necrosis_fac-like_dom"/>
</dbReference>
<comment type="caution">
    <text evidence="3">The sequence shown here is derived from an EMBL/GenBank/DDBJ whole genome shotgun (WGS) entry which is preliminary data.</text>
</comment>
<proteinExistence type="predicted"/>
<keyword evidence="2" id="KW-0732">Signal</keyword>
<name>A0A8B6ETA4_MYTGA</name>
<accession>A0A8B6ETA4</accession>
<feature type="signal peptide" evidence="2">
    <location>
        <begin position="1"/>
        <end position="26"/>
    </location>
</feature>
<dbReference type="EMBL" id="UYJE01005703">
    <property type="protein sequence ID" value="VDI39609.1"/>
    <property type="molecule type" value="Genomic_DNA"/>
</dbReference>
<evidence type="ECO:0008006" key="5">
    <source>
        <dbReference type="Google" id="ProtNLM"/>
    </source>
</evidence>
<keyword evidence="4" id="KW-1185">Reference proteome</keyword>
<dbReference type="SUPFAM" id="SSF49842">
    <property type="entry name" value="TNF-like"/>
    <property type="match status" value="1"/>
</dbReference>
<sequence length="425" mass="49189">MLSICMSKMNTLVLFICVLYLPSLTSFLLDDKTPSSYNQLTDKHYIAVMDALHDEKMARQRLEMAVTQLHRQLLDKTENLTDLLTKCARRLEFESKMEIQRVENETEYQIQNLTRRNEELQEMYFELRQNHSQLQGEYEQLQNDLTIMKNDSVLMRKTINDLEPLKIVDALQHIKGLQMDTQTLKGNVNVLSMTQIARGQDFLALYNDTLSFKLNFTKYIEKQSRIFNETMVQILHKFQTENSTINHIEETTSQTITGLRTYLDEKVYNTSLKTFNEISSLNYEINSMKLRYLTDSRKVAITCCATASTVNRNTILKFANEKYSTGPIDINRFKTTGIFRCELAGLYIIALTVMTNHEGRVYVRRNGYTLIGVYVAPIEYGNYHTGSGFVTIYLGTGDYVTVVADLQLHIYGHFEESCLTIVKID</sequence>
<evidence type="ECO:0000256" key="1">
    <source>
        <dbReference type="SAM" id="Coils"/>
    </source>
</evidence>
<keyword evidence="1" id="KW-0175">Coiled coil</keyword>
<dbReference type="Proteomes" id="UP000596742">
    <property type="component" value="Unassembled WGS sequence"/>
</dbReference>
<organism evidence="3 4">
    <name type="scientific">Mytilus galloprovincialis</name>
    <name type="common">Mediterranean mussel</name>
    <dbReference type="NCBI Taxonomy" id="29158"/>
    <lineage>
        <taxon>Eukaryota</taxon>
        <taxon>Metazoa</taxon>
        <taxon>Spiralia</taxon>
        <taxon>Lophotrochozoa</taxon>
        <taxon>Mollusca</taxon>
        <taxon>Bivalvia</taxon>
        <taxon>Autobranchia</taxon>
        <taxon>Pteriomorphia</taxon>
        <taxon>Mytilida</taxon>
        <taxon>Mytiloidea</taxon>
        <taxon>Mytilidae</taxon>
        <taxon>Mytilinae</taxon>
        <taxon>Mytilus</taxon>
    </lineage>
</organism>
<gene>
    <name evidence="3" type="ORF">MGAL_10B056796</name>
</gene>
<feature type="coiled-coil region" evidence="1">
    <location>
        <begin position="103"/>
        <end position="151"/>
    </location>
</feature>
<reference evidence="3" key="1">
    <citation type="submission" date="2018-11" db="EMBL/GenBank/DDBJ databases">
        <authorList>
            <person name="Alioto T."/>
            <person name="Alioto T."/>
        </authorList>
    </citation>
    <scope>NUCLEOTIDE SEQUENCE</scope>
</reference>
<dbReference type="OrthoDB" id="10302328at2759"/>
<feature type="chain" id="PRO_5033038658" description="C1q domain-containing protein" evidence="2">
    <location>
        <begin position="27"/>
        <end position="425"/>
    </location>
</feature>
<dbReference type="Gene3D" id="1.20.5.4090">
    <property type="match status" value="1"/>
</dbReference>
<dbReference type="Gene3D" id="2.60.120.40">
    <property type="match status" value="1"/>
</dbReference>
<evidence type="ECO:0000313" key="3">
    <source>
        <dbReference type="EMBL" id="VDI39609.1"/>
    </source>
</evidence>
<protein>
    <recommendedName>
        <fullName evidence="5">C1q domain-containing protein</fullName>
    </recommendedName>
</protein>
<evidence type="ECO:0000256" key="2">
    <source>
        <dbReference type="SAM" id="SignalP"/>
    </source>
</evidence>
<evidence type="ECO:0000313" key="4">
    <source>
        <dbReference type="Proteomes" id="UP000596742"/>
    </source>
</evidence>
<dbReference type="AlphaFoldDB" id="A0A8B6ETA4"/>